<dbReference type="Proteomes" id="UP001523528">
    <property type="component" value="Unassembled WGS sequence"/>
</dbReference>
<feature type="compositionally biased region" description="Polar residues" evidence="1">
    <location>
        <begin position="192"/>
        <end position="207"/>
    </location>
</feature>
<comment type="caution">
    <text evidence="2">The sequence shown here is derived from an EMBL/GenBank/DDBJ whole genome shotgun (WGS) entry which is preliminary data.</text>
</comment>
<protein>
    <submittedName>
        <fullName evidence="2">Uncharacterized protein</fullName>
    </submittedName>
</protein>
<dbReference type="EMBL" id="JAMYZZ010000020">
    <property type="protein sequence ID" value="MCP1259087.1"/>
    <property type="molecule type" value="Genomic_DNA"/>
</dbReference>
<reference evidence="2 3" key="1">
    <citation type="submission" date="2022-06" db="EMBL/GenBank/DDBJ databases">
        <title>Acetobacer genomes from food samples.</title>
        <authorList>
            <person name="Sombolestani A."/>
        </authorList>
    </citation>
    <scope>NUCLEOTIDE SEQUENCE [LARGE SCALE GENOMIC DNA]</scope>
    <source>
        <strain evidence="2 3">R-83285</strain>
    </source>
</reference>
<accession>A0ABT1F1J6</accession>
<keyword evidence="3" id="KW-1185">Reference proteome</keyword>
<name>A0ABT1F1J6_9PROT</name>
<feature type="region of interest" description="Disordered" evidence="1">
    <location>
        <begin position="183"/>
        <end position="207"/>
    </location>
</feature>
<sequence>MDLLIAANTVIQAQADTAPASGTPGWATDGNPATGLLATDAPAWHYNMMMAELIAIIKAAGFTPSNADWSQVLKAMQTIFAPAQYGVAPFSASLAQLIGGYPLGAIAFDAAGNYWQSTKANNLTVPGADGATWVNFFAGVMTQQQADLRYLLLTGGNVKGAMDWGDKTAAGTTTHRFWSAGAPAEGDATPDATLTISGGTPGTANQGSVALSTKELDLSGTGQVLVPDVEDFATKQALSAQIAEERYPASVPTTGQARITSLVQDANGRTLSNGAVLANLADLPIAPTDKIQRFTVTGAVYEQTIPYPEAFSSEDVTLIMTVQAVDDSPKGLVLANYRSGTKTPTGFGIRLIYLNGYGNQALPSSDPANVDIIAIGPG</sequence>
<evidence type="ECO:0000313" key="2">
    <source>
        <dbReference type="EMBL" id="MCP1259087.1"/>
    </source>
</evidence>
<evidence type="ECO:0000313" key="3">
    <source>
        <dbReference type="Proteomes" id="UP001523528"/>
    </source>
</evidence>
<evidence type="ECO:0000256" key="1">
    <source>
        <dbReference type="SAM" id="MobiDB-lite"/>
    </source>
</evidence>
<organism evidence="2 3">
    <name type="scientific">Acetobacter lambici</name>
    <dbReference type="NCBI Taxonomy" id="1332824"/>
    <lineage>
        <taxon>Bacteria</taxon>
        <taxon>Pseudomonadati</taxon>
        <taxon>Pseudomonadota</taxon>
        <taxon>Alphaproteobacteria</taxon>
        <taxon>Acetobacterales</taxon>
        <taxon>Acetobacteraceae</taxon>
        <taxon>Acetobacter</taxon>
    </lineage>
</organism>
<dbReference type="RefSeq" id="WP_194301149.1">
    <property type="nucleotide sequence ID" value="NZ_JAMYZY010000020.1"/>
</dbReference>
<proteinExistence type="predicted"/>
<gene>
    <name evidence="2" type="ORF">NKW50_10840</name>
</gene>